<sequence>MTGSSPWWISISSEELAATILPLFSYPQMSPHVHEGFAIYNIAGWCRTGKWAEPTFTYRLGNPYTDPDLRPVAEAIQVLEQSRLLMRFVAGDSTTVTVPVLGLTRRGMQALKSDTVWRYLGLDEPRTENSIPPG</sequence>
<comment type="caution">
    <text evidence="1">The sequence shown here is derived from an EMBL/GenBank/DDBJ whole genome shotgun (WGS) entry which is preliminary data.</text>
</comment>
<name>A0A124E049_9MYCO</name>
<evidence type="ECO:0000313" key="2">
    <source>
        <dbReference type="Proteomes" id="UP000069620"/>
    </source>
</evidence>
<dbReference type="OrthoDB" id="4638139at2"/>
<dbReference type="STRING" id="146020.RMCB_3511"/>
<dbReference type="RefSeq" id="WP_062829819.1">
    <property type="nucleotide sequence ID" value="NZ_BCSX01000029.1"/>
</dbReference>
<evidence type="ECO:0000313" key="1">
    <source>
        <dbReference type="EMBL" id="GAS89415.1"/>
    </source>
</evidence>
<keyword evidence="2" id="KW-1185">Reference proteome</keyword>
<organism evidence="1 2">
    <name type="scientific">Mycolicibacterium brisbanense</name>
    <dbReference type="NCBI Taxonomy" id="146020"/>
    <lineage>
        <taxon>Bacteria</taxon>
        <taxon>Bacillati</taxon>
        <taxon>Actinomycetota</taxon>
        <taxon>Actinomycetes</taxon>
        <taxon>Mycobacteriales</taxon>
        <taxon>Mycobacteriaceae</taxon>
        <taxon>Mycolicibacterium</taxon>
    </lineage>
</organism>
<reference evidence="2" key="2">
    <citation type="submission" date="2016-02" db="EMBL/GenBank/DDBJ databases">
        <title>Draft genome sequence of five rapidly growing Mycobacterium species.</title>
        <authorList>
            <person name="Katahira K."/>
            <person name="Gotou Y."/>
            <person name="Iida K."/>
            <person name="Ogura Y."/>
            <person name="Hayashi T."/>
        </authorList>
    </citation>
    <scope>NUCLEOTIDE SEQUENCE [LARGE SCALE GENOMIC DNA]</scope>
    <source>
        <strain evidence="2">JCM15654</strain>
    </source>
</reference>
<protein>
    <submittedName>
        <fullName evidence="1">Uncharacterized protein</fullName>
    </submittedName>
</protein>
<dbReference type="AlphaFoldDB" id="A0A124E049"/>
<dbReference type="Proteomes" id="UP000069620">
    <property type="component" value="Unassembled WGS sequence"/>
</dbReference>
<proteinExistence type="predicted"/>
<reference evidence="2" key="1">
    <citation type="journal article" date="2016" name="Genome Announc.">
        <title>Draft Genome Sequences of Five Rapidly Growing Mycobacterium Species, M. thermoresistibile, M. fortuitum subsp. acetamidolyticum, M. canariasense, M. brisbanense, and M. novocastrense.</title>
        <authorList>
            <person name="Katahira K."/>
            <person name="Ogura Y."/>
            <person name="Gotoh Y."/>
            <person name="Hayashi T."/>
        </authorList>
    </citation>
    <scope>NUCLEOTIDE SEQUENCE [LARGE SCALE GENOMIC DNA]</scope>
    <source>
        <strain evidence="2">JCM15654</strain>
    </source>
</reference>
<dbReference type="EMBL" id="BCSX01000029">
    <property type="protein sequence ID" value="GAS89415.1"/>
    <property type="molecule type" value="Genomic_DNA"/>
</dbReference>
<gene>
    <name evidence="1" type="ORF">RMCB_3511</name>
</gene>
<accession>A0A124E049</accession>